<dbReference type="CDD" id="cd02440">
    <property type="entry name" value="AdoMet_MTases"/>
    <property type="match status" value="1"/>
</dbReference>
<dbReference type="Gene3D" id="3.40.50.150">
    <property type="entry name" value="Vaccinia Virus protein VP39"/>
    <property type="match status" value="1"/>
</dbReference>
<keyword evidence="2" id="KW-0489">Methyltransferase</keyword>
<accession>A0A410MAP3</accession>
<proteinExistence type="predicted"/>
<dbReference type="PANTHER" id="PTHR43861:SF1">
    <property type="entry name" value="TRANS-ACONITATE 2-METHYLTRANSFERASE"/>
    <property type="match status" value="1"/>
</dbReference>
<evidence type="ECO:0000313" key="2">
    <source>
        <dbReference type="EMBL" id="QAS51748.1"/>
    </source>
</evidence>
<dbReference type="OrthoDB" id="9804312at2"/>
<organism evidence="2 3">
    <name type="scientific">Halobacillus litoralis</name>
    <dbReference type="NCBI Taxonomy" id="45668"/>
    <lineage>
        <taxon>Bacteria</taxon>
        <taxon>Bacillati</taxon>
        <taxon>Bacillota</taxon>
        <taxon>Bacilli</taxon>
        <taxon>Bacillales</taxon>
        <taxon>Bacillaceae</taxon>
        <taxon>Halobacillus</taxon>
    </lineage>
</organism>
<dbReference type="RefSeq" id="WP_128523758.1">
    <property type="nucleotide sequence ID" value="NZ_CANLVY010000008.1"/>
</dbReference>
<protein>
    <submittedName>
        <fullName evidence="2">Class I SAM-dependent methyltransferase</fullName>
    </submittedName>
</protein>
<name>A0A410MAP3_9BACI</name>
<reference evidence="2 3" key="1">
    <citation type="submission" date="2018-01" db="EMBL/GenBank/DDBJ databases">
        <title>The whole genome sequencing and assembly of Halobacillus litoralis ERB031 strain.</title>
        <authorList>
            <person name="Lee S.-J."/>
            <person name="Park M.-K."/>
            <person name="Kim J.-Y."/>
            <person name="Lee Y.-J."/>
            <person name="Yi H."/>
            <person name="Bahn Y.-S."/>
            <person name="Kim J.F."/>
            <person name="Lee D.-W."/>
        </authorList>
    </citation>
    <scope>NUCLEOTIDE SEQUENCE [LARGE SCALE GENOMIC DNA]</scope>
    <source>
        <strain evidence="2 3">ERB 031</strain>
    </source>
</reference>
<dbReference type="InterPro" id="IPR013216">
    <property type="entry name" value="Methyltransf_11"/>
</dbReference>
<gene>
    <name evidence="2" type="ORF">HLI_05635</name>
</gene>
<dbReference type="InterPro" id="IPR029063">
    <property type="entry name" value="SAM-dependent_MTases_sf"/>
</dbReference>
<dbReference type="GO" id="GO:0008757">
    <property type="term" value="F:S-adenosylmethionine-dependent methyltransferase activity"/>
    <property type="evidence" value="ECO:0007669"/>
    <property type="project" value="InterPro"/>
</dbReference>
<dbReference type="Pfam" id="PF08241">
    <property type="entry name" value="Methyltransf_11"/>
    <property type="match status" value="1"/>
</dbReference>
<dbReference type="Proteomes" id="UP000287756">
    <property type="component" value="Chromosome"/>
</dbReference>
<feature type="domain" description="Methyltransferase type 11" evidence="1">
    <location>
        <begin position="50"/>
        <end position="140"/>
    </location>
</feature>
<dbReference type="GO" id="GO:0032259">
    <property type="term" value="P:methylation"/>
    <property type="evidence" value="ECO:0007669"/>
    <property type="project" value="UniProtKB-KW"/>
</dbReference>
<dbReference type="KEGG" id="hli:HLI_05635"/>
<dbReference type="EMBL" id="CP026118">
    <property type="protein sequence ID" value="QAS51748.1"/>
    <property type="molecule type" value="Genomic_DNA"/>
</dbReference>
<dbReference type="PANTHER" id="PTHR43861">
    <property type="entry name" value="TRANS-ACONITATE 2-METHYLTRANSFERASE-RELATED"/>
    <property type="match status" value="1"/>
</dbReference>
<keyword evidence="2" id="KW-0808">Transferase</keyword>
<evidence type="ECO:0000259" key="1">
    <source>
        <dbReference type="Pfam" id="PF08241"/>
    </source>
</evidence>
<evidence type="ECO:0000313" key="3">
    <source>
        <dbReference type="Proteomes" id="UP000287756"/>
    </source>
</evidence>
<dbReference type="AlphaFoldDB" id="A0A410MAP3"/>
<sequence>MISEKLKKQLSIAYDSQSNHRNDAETQTWKIYERSSFLQRLINEEKNSLLEIGAGAGKDSDYFKTANLNVHATDLSEQMVEKCREKGLNASVMSFDELTFEKDSFDAVWSLNCLLHVPKNNLRDVLKGVQHVLKTDGLFYMGVYGGINQEGIWENDFHEPKRFFSFYQDEDLETVLEQYFTIEAFHKIPMSHVGNGPTHFQGFILRK</sequence>
<dbReference type="SUPFAM" id="SSF53335">
    <property type="entry name" value="S-adenosyl-L-methionine-dependent methyltransferases"/>
    <property type="match status" value="1"/>
</dbReference>